<dbReference type="PANTHER" id="PTHR36510">
    <property type="entry name" value="GLUTAMATE--CYSTEINE LIGASE 2-RELATED"/>
    <property type="match status" value="1"/>
</dbReference>
<reference evidence="7 8" key="1">
    <citation type="journal article" date="2021" name="Front. Microbiol.">
        <title>Bacterial Transformation of Aromatic Monomers in Softwood Black Liquor.</title>
        <authorList>
            <person name="Navas L.E."/>
            <person name="Dexter G."/>
            <person name="Liu J."/>
            <person name="Levy-Booth D."/>
            <person name="Cho M."/>
            <person name="Jang S.K."/>
            <person name="Mansfield S.D."/>
            <person name="Renneckar S."/>
            <person name="Mohn W.W."/>
            <person name="Eltis L.D."/>
        </authorList>
    </citation>
    <scope>NUCLEOTIDE SEQUENCE [LARGE SCALE GENOMIC DNA]</scope>
    <source>
        <strain evidence="7 8">GD02</strain>
    </source>
</reference>
<evidence type="ECO:0000256" key="6">
    <source>
        <dbReference type="SAM" id="MobiDB-lite"/>
    </source>
</evidence>
<dbReference type="EC" id="6.3.2.2" evidence="5"/>
<comment type="catalytic activity">
    <reaction evidence="4 5">
        <text>L-cysteine + L-glutamate + ATP = gamma-L-glutamyl-L-cysteine + ADP + phosphate + H(+)</text>
        <dbReference type="Rhea" id="RHEA:13285"/>
        <dbReference type="ChEBI" id="CHEBI:15378"/>
        <dbReference type="ChEBI" id="CHEBI:29985"/>
        <dbReference type="ChEBI" id="CHEBI:30616"/>
        <dbReference type="ChEBI" id="CHEBI:35235"/>
        <dbReference type="ChEBI" id="CHEBI:43474"/>
        <dbReference type="ChEBI" id="CHEBI:58173"/>
        <dbReference type="ChEBI" id="CHEBI:456216"/>
        <dbReference type="EC" id="6.3.2.2"/>
    </reaction>
</comment>
<evidence type="ECO:0000256" key="2">
    <source>
        <dbReference type="ARBA" id="ARBA00022741"/>
    </source>
</evidence>
<dbReference type="InterPro" id="IPR006336">
    <property type="entry name" value="GCS2"/>
</dbReference>
<dbReference type="Pfam" id="PF04107">
    <property type="entry name" value="GCS2"/>
    <property type="match status" value="1"/>
</dbReference>
<dbReference type="SUPFAM" id="SSF55931">
    <property type="entry name" value="Glutamine synthetase/guanido kinase"/>
    <property type="match status" value="1"/>
</dbReference>
<keyword evidence="3 5" id="KW-0067">ATP-binding</keyword>
<dbReference type="EMBL" id="CP083974">
    <property type="protein sequence ID" value="UZF46913.1"/>
    <property type="molecule type" value="Genomic_DNA"/>
</dbReference>
<evidence type="ECO:0000256" key="5">
    <source>
        <dbReference type="HAMAP-Rule" id="MF_01609"/>
    </source>
</evidence>
<accession>A0AA47AE83</accession>
<dbReference type="NCBIfam" id="NF010041">
    <property type="entry name" value="PRK13517.1-1"/>
    <property type="match status" value="1"/>
</dbReference>
<feature type="region of interest" description="Disordered" evidence="6">
    <location>
        <begin position="1"/>
        <end position="25"/>
    </location>
</feature>
<dbReference type="Gene3D" id="3.30.590.20">
    <property type="match status" value="1"/>
</dbReference>
<dbReference type="GO" id="GO:0004357">
    <property type="term" value="F:glutamate-cysteine ligase activity"/>
    <property type="evidence" value="ECO:0007669"/>
    <property type="project" value="UniProtKB-EC"/>
</dbReference>
<dbReference type="HAMAP" id="MF_01609">
    <property type="entry name" value="Glu_cys_ligase_2"/>
    <property type="match status" value="1"/>
</dbReference>
<keyword evidence="2 5" id="KW-0547">Nucleotide-binding</keyword>
<evidence type="ECO:0000256" key="1">
    <source>
        <dbReference type="ARBA" id="ARBA00022598"/>
    </source>
</evidence>
<dbReference type="GO" id="GO:0042398">
    <property type="term" value="P:modified amino acid biosynthetic process"/>
    <property type="evidence" value="ECO:0007669"/>
    <property type="project" value="InterPro"/>
</dbReference>
<sequence length="405" mass="43518">MPRWHRPNPESPAAAAGAGHGLPTSAPTVGVEEEFFLVDPTSERLTASNDLVVAAAARLGLDMDYELKRTQVEVNTPVCHNSTELRARVVEGRTIAAAAAREAHVGLLASGVSPTLQQLASVTDVPRYRTMAERYGRLVEEQEVCGCHVHVGVADHETAVLVCNHVRVWLPTLLAATANSPLHRGRDTGYASWRAIMASRWPCAGPPPRFTSAEHYDAIVAMMIDSGNILDPGMVYWDVRPSAHLPTVEVRVSDVPATVDETVLLAMLVRALVATAEREVREGIAAPPVADEIVHAAYLCAAREGSTGRAVDVFTGRPTTAQQSFRAFLRYLGPQLEETGDRRCAVAMWEAILARGTGAMLQRRAFARRHAVADVVGALRRAFVDGPQTPPLSGGAHPAPDVPAL</sequence>
<protein>
    <recommendedName>
        <fullName evidence="5">Putative glutamate--cysteine ligase 2</fullName>
        <ecNumber evidence="5">6.3.2.2</ecNumber>
    </recommendedName>
    <alternativeName>
        <fullName evidence="5">Gamma-glutamylcysteine synthetase 2</fullName>
        <shortName evidence="5">GCS 2</shortName>
        <shortName evidence="5">Gamma-GCS 2</shortName>
    </alternativeName>
</protein>
<dbReference type="AlphaFoldDB" id="A0AA47AE83"/>
<dbReference type="PANTHER" id="PTHR36510:SF1">
    <property type="entry name" value="GLUTAMATE--CYSTEINE LIGASE 2-RELATED"/>
    <property type="match status" value="1"/>
</dbReference>
<evidence type="ECO:0000256" key="3">
    <source>
        <dbReference type="ARBA" id="ARBA00022840"/>
    </source>
</evidence>
<dbReference type="InterPro" id="IPR011793">
    <property type="entry name" value="YbdK"/>
</dbReference>
<dbReference type="RefSeq" id="WP_085467961.1">
    <property type="nucleotide sequence ID" value="NZ_CP083974.1"/>
</dbReference>
<dbReference type="GO" id="GO:0005524">
    <property type="term" value="F:ATP binding"/>
    <property type="evidence" value="ECO:0007669"/>
    <property type="project" value="UniProtKB-KW"/>
</dbReference>
<organism evidence="7 8">
    <name type="scientific">Rhodococcus rhodochrous</name>
    <dbReference type="NCBI Taxonomy" id="1829"/>
    <lineage>
        <taxon>Bacteria</taxon>
        <taxon>Bacillati</taxon>
        <taxon>Actinomycetota</taxon>
        <taxon>Actinomycetes</taxon>
        <taxon>Mycobacteriales</taxon>
        <taxon>Nocardiaceae</taxon>
        <taxon>Rhodococcus</taxon>
    </lineage>
</organism>
<proteinExistence type="inferred from homology"/>
<dbReference type="InterPro" id="IPR014746">
    <property type="entry name" value="Gln_synth/guanido_kin_cat_dom"/>
</dbReference>
<comment type="function">
    <text evidence="5">ATP-dependent carboxylate-amine ligase which exhibits weak glutamate--cysteine ligase activity.</text>
</comment>
<dbReference type="InterPro" id="IPR050141">
    <property type="entry name" value="GCL_type2/YbdK_subfam"/>
</dbReference>
<dbReference type="NCBIfam" id="TIGR02050">
    <property type="entry name" value="gshA_cyan_rel"/>
    <property type="match status" value="1"/>
</dbReference>
<evidence type="ECO:0000313" key="8">
    <source>
        <dbReference type="Proteomes" id="UP001162740"/>
    </source>
</evidence>
<keyword evidence="1 5" id="KW-0436">Ligase</keyword>
<name>A0AA47AE83_RHORH</name>
<dbReference type="Proteomes" id="UP001162740">
    <property type="component" value="Chromosome"/>
</dbReference>
<gene>
    <name evidence="7" type="ORF">KUM34_009740</name>
</gene>
<comment type="similarity">
    <text evidence="5">Belongs to the glutamate--cysteine ligase type 2 family. YbdK subfamily.</text>
</comment>
<evidence type="ECO:0000313" key="7">
    <source>
        <dbReference type="EMBL" id="UZF46913.1"/>
    </source>
</evidence>
<evidence type="ECO:0000256" key="4">
    <source>
        <dbReference type="ARBA" id="ARBA00048819"/>
    </source>
</evidence>